<keyword evidence="3" id="KW-1185">Reference proteome</keyword>
<evidence type="ECO:0000259" key="1">
    <source>
        <dbReference type="Pfam" id="PF20146"/>
    </source>
</evidence>
<sequence length="106" mass="11787">MRKVLAANISVECSLGLLKLVRGVRNLEPWVLRLLDSTGKYPTGALQVSRTDLGAFDECVETVVLNNYGHETVRGQYCNLQLYAGNRSDLDDRIMAAVALRHPRVT</sequence>
<gene>
    <name evidence="2" type="ORF">HPB52_006918</name>
</gene>
<proteinExistence type="predicted"/>
<organism evidence="2 3">
    <name type="scientific">Rhipicephalus sanguineus</name>
    <name type="common">Brown dog tick</name>
    <name type="synonym">Ixodes sanguineus</name>
    <dbReference type="NCBI Taxonomy" id="34632"/>
    <lineage>
        <taxon>Eukaryota</taxon>
        <taxon>Metazoa</taxon>
        <taxon>Ecdysozoa</taxon>
        <taxon>Arthropoda</taxon>
        <taxon>Chelicerata</taxon>
        <taxon>Arachnida</taxon>
        <taxon>Acari</taxon>
        <taxon>Parasitiformes</taxon>
        <taxon>Ixodida</taxon>
        <taxon>Ixodoidea</taxon>
        <taxon>Ixodidae</taxon>
        <taxon>Rhipicephalinae</taxon>
        <taxon>Rhipicephalus</taxon>
        <taxon>Rhipicephalus</taxon>
    </lineage>
</organism>
<reference evidence="2" key="2">
    <citation type="submission" date="2021-09" db="EMBL/GenBank/DDBJ databases">
        <authorList>
            <person name="Jia N."/>
            <person name="Wang J."/>
            <person name="Shi W."/>
            <person name="Du L."/>
            <person name="Sun Y."/>
            <person name="Zhan W."/>
            <person name="Jiang J."/>
            <person name="Wang Q."/>
            <person name="Zhang B."/>
            <person name="Ji P."/>
            <person name="Sakyi L.B."/>
            <person name="Cui X."/>
            <person name="Yuan T."/>
            <person name="Jiang B."/>
            <person name="Yang W."/>
            <person name="Lam T.T.-Y."/>
            <person name="Chang Q."/>
            <person name="Ding S."/>
            <person name="Wang X."/>
            <person name="Zhu J."/>
            <person name="Ruan X."/>
            <person name="Zhao L."/>
            <person name="Wei J."/>
            <person name="Que T."/>
            <person name="Du C."/>
            <person name="Cheng J."/>
            <person name="Dai P."/>
            <person name="Han X."/>
            <person name="Huang E."/>
            <person name="Gao Y."/>
            <person name="Liu J."/>
            <person name="Shao H."/>
            <person name="Ye R."/>
            <person name="Li L."/>
            <person name="Wei W."/>
            <person name="Wang X."/>
            <person name="Wang C."/>
            <person name="Huo Q."/>
            <person name="Li W."/>
            <person name="Guo W."/>
            <person name="Chen H."/>
            <person name="Chen S."/>
            <person name="Zhou L."/>
            <person name="Zhou L."/>
            <person name="Ni X."/>
            <person name="Tian J."/>
            <person name="Zhou Y."/>
            <person name="Sheng Y."/>
            <person name="Liu T."/>
            <person name="Pan Y."/>
            <person name="Xia L."/>
            <person name="Li J."/>
            <person name="Zhao F."/>
            <person name="Cao W."/>
        </authorList>
    </citation>
    <scope>NUCLEOTIDE SEQUENCE</scope>
    <source>
        <strain evidence="2">Rsan-2018</strain>
        <tissue evidence="2">Larvae</tissue>
    </source>
</reference>
<dbReference type="EMBL" id="JABSTV010001245">
    <property type="protein sequence ID" value="KAH7982737.1"/>
    <property type="molecule type" value="Genomic_DNA"/>
</dbReference>
<evidence type="ECO:0000313" key="2">
    <source>
        <dbReference type="EMBL" id="KAH7982737.1"/>
    </source>
</evidence>
<dbReference type="Pfam" id="PF20146">
    <property type="entry name" value="NRF"/>
    <property type="match status" value="1"/>
</dbReference>
<reference evidence="2" key="1">
    <citation type="journal article" date="2020" name="Cell">
        <title>Large-Scale Comparative Analyses of Tick Genomes Elucidate Their Genetic Diversity and Vector Capacities.</title>
        <authorList>
            <consortium name="Tick Genome and Microbiome Consortium (TIGMIC)"/>
            <person name="Jia N."/>
            <person name="Wang J."/>
            <person name="Shi W."/>
            <person name="Du L."/>
            <person name="Sun Y."/>
            <person name="Zhan W."/>
            <person name="Jiang J.F."/>
            <person name="Wang Q."/>
            <person name="Zhang B."/>
            <person name="Ji P."/>
            <person name="Bell-Sakyi L."/>
            <person name="Cui X.M."/>
            <person name="Yuan T.T."/>
            <person name="Jiang B.G."/>
            <person name="Yang W.F."/>
            <person name="Lam T.T."/>
            <person name="Chang Q.C."/>
            <person name="Ding S.J."/>
            <person name="Wang X.J."/>
            <person name="Zhu J.G."/>
            <person name="Ruan X.D."/>
            <person name="Zhao L."/>
            <person name="Wei J.T."/>
            <person name="Ye R.Z."/>
            <person name="Que T.C."/>
            <person name="Du C.H."/>
            <person name="Zhou Y.H."/>
            <person name="Cheng J.X."/>
            <person name="Dai P.F."/>
            <person name="Guo W.B."/>
            <person name="Han X.H."/>
            <person name="Huang E.J."/>
            <person name="Li L.F."/>
            <person name="Wei W."/>
            <person name="Gao Y.C."/>
            <person name="Liu J.Z."/>
            <person name="Shao H.Z."/>
            <person name="Wang X."/>
            <person name="Wang C.C."/>
            <person name="Yang T.C."/>
            <person name="Huo Q.B."/>
            <person name="Li W."/>
            <person name="Chen H.Y."/>
            <person name="Chen S.E."/>
            <person name="Zhou L.G."/>
            <person name="Ni X.B."/>
            <person name="Tian J.H."/>
            <person name="Sheng Y."/>
            <person name="Liu T."/>
            <person name="Pan Y.S."/>
            <person name="Xia L.Y."/>
            <person name="Li J."/>
            <person name="Zhao F."/>
            <person name="Cao W.C."/>
        </authorList>
    </citation>
    <scope>NUCLEOTIDE SEQUENCE</scope>
    <source>
        <strain evidence="2">Rsan-2018</strain>
    </source>
</reference>
<dbReference type="AlphaFoldDB" id="A0A9D4QH28"/>
<protein>
    <recommendedName>
        <fullName evidence="1">Nose resistant-to-fluoxetine protein N-terminal domain-containing protein</fullName>
    </recommendedName>
</protein>
<accession>A0A9D4QH28</accession>
<dbReference type="Proteomes" id="UP000821837">
    <property type="component" value="Chromosome 1"/>
</dbReference>
<dbReference type="VEuPathDB" id="VectorBase:RSAN_053502"/>
<dbReference type="InterPro" id="IPR006621">
    <property type="entry name" value="Nose-resist-to-fluoxetine_N"/>
</dbReference>
<feature type="domain" description="Nose resistant-to-fluoxetine protein N-terminal" evidence="1">
    <location>
        <begin position="13"/>
        <end position="81"/>
    </location>
</feature>
<evidence type="ECO:0000313" key="3">
    <source>
        <dbReference type="Proteomes" id="UP000821837"/>
    </source>
</evidence>
<name>A0A9D4QH28_RHISA</name>
<comment type="caution">
    <text evidence="2">The sequence shown here is derived from an EMBL/GenBank/DDBJ whole genome shotgun (WGS) entry which is preliminary data.</text>
</comment>